<protein>
    <recommendedName>
        <fullName evidence="1">Opioid growth factor receptor (OGFr) conserved domain-containing protein</fullName>
    </recommendedName>
</protein>
<dbReference type="EMBL" id="CP060394">
    <property type="protein sequence ID" value="QNI31975.1"/>
    <property type="molecule type" value="Genomic_DNA"/>
</dbReference>
<sequence>MSDKILEFYRGGRDDEGRTLDEILDWPDSELEAVHDFIQWLFPLPERSGANPCAPVLDVITIEDFHRSEDLQQRLRQSFLRMLHFYGLAFEGGAVRQGPDFAARSSNWLSPGNHNHLRLTRMLRSLRLLGLTAESSALFHALAEIYQNNRTRITPRTFQFWENAAEVI</sequence>
<dbReference type="Pfam" id="PF04664">
    <property type="entry name" value="OGFr_N"/>
    <property type="match status" value="1"/>
</dbReference>
<evidence type="ECO:0000313" key="3">
    <source>
        <dbReference type="Proteomes" id="UP000515312"/>
    </source>
</evidence>
<dbReference type="Proteomes" id="UP000515312">
    <property type="component" value="Chromosome"/>
</dbReference>
<organism evidence="2 3">
    <name type="scientific">Alloacidobacterium dinghuense</name>
    <dbReference type="NCBI Taxonomy" id="2763107"/>
    <lineage>
        <taxon>Bacteria</taxon>
        <taxon>Pseudomonadati</taxon>
        <taxon>Acidobacteriota</taxon>
        <taxon>Terriglobia</taxon>
        <taxon>Terriglobales</taxon>
        <taxon>Acidobacteriaceae</taxon>
        <taxon>Alloacidobacterium</taxon>
    </lineage>
</organism>
<dbReference type="PANTHER" id="PTHR14015:SF2">
    <property type="entry name" value="OPIOID GROWTH FACTOR RECEPTOR (OGFR) CONSERVED DOMAIN-CONTAINING PROTEIN"/>
    <property type="match status" value="1"/>
</dbReference>
<dbReference type="GO" id="GO:0140625">
    <property type="term" value="F:opioid growth factor receptor activity"/>
    <property type="evidence" value="ECO:0007669"/>
    <property type="project" value="InterPro"/>
</dbReference>
<dbReference type="KEGG" id="adin:H7849_23665"/>
<evidence type="ECO:0000313" key="2">
    <source>
        <dbReference type="EMBL" id="QNI31975.1"/>
    </source>
</evidence>
<proteinExistence type="predicted"/>
<dbReference type="AlphaFoldDB" id="A0A7G8BHF5"/>
<dbReference type="PANTHER" id="PTHR14015">
    <property type="entry name" value="OPIOID GROWTH FACTOR RECEPTOR OGFR ZETA-TYPE OPIOID RECEPTOR"/>
    <property type="match status" value="1"/>
</dbReference>
<dbReference type="RefSeq" id="WP_186742932.1">
    <property type="nucleotide sequence ID" value="NZ_CP060394.1"/>
</dbReference>
<dbReference type="InterPro" id="IPR039574">
    <property type="entry name" value="OGFr"/>
</dbReference>
<evidence type="ECO:0000259" key="1">
    <source>
        <dbReference type="Pfam" id="PF04664"/>
    </source>
</evidence>
<reference evidence="2 3" key="1">
    <citation type="submission" date="2020-08" db="EMBL/GenBank/DDBJ databases">
        <title>Edaphobacter telluris sp. nov. and Acidobacterium dinghuensis sp. nov., two acidobacteria isolated from forest soil.</title>
        <authorList>
            <person name="Fu J."/>
            <person name="Qiu L."/>
        </authorList>
    </citation>
    <scope>NUCLEOTIDE SEQUENCE [LARGE SCALE GENOMIC DNA]</scope>
    <source>
        <strain evidence="2">4Y35</strain>
    </source>
</reference>
<dbReference type="GO" id="GO:0016020">
    <property type="term" value="C:membrane"/>
    <property type="evidence" value="ECO:0007669"/>
    <property type="project" value="InterPro"/>
</dbReference>
<keyword evidence="3" id="KW-1185">Reference proteome</keyword>
<feature type="domain" description="Opioid growth factor receptor (OGFr) conserved" evidence="1">
    <location>
        <begin position="29"/>
        <end position="141"/>
    </location>
</feature>
<name>A0A7G8BHF5_9BACT</name>
<dbReference type="InterPro" id="IPR006757">
    <property type="entry name" value="OGF_rcpt"/>
</dbReference>
<accession>A0A7G8BHF5</accession>
<gene>
    <name evidence="2" type="ORF">H7849_23665</name>
</gene>